<feature type="region of interest" description="Disordered" evidence="1">
    <location>
        <begin position="510"/>
        <end position="563"/>
    </location>
</feature>
<feature type="compositionally biased region" description="Low complexity" evidence="1">
    <location>
        <begin position="460"/>
        <end position="471"/>
    </location>
</feature>
<evidence type="ECO:0000313" key="3">
    <source>
        <dbReference type="Proteomes" id="UP000565711"/>
    </source>
</evidence>
<gene>
    <name evidence="2" type="ORF">HGA08_27870</name>
</gene>
<dbReference type="RefSeq" id="WP_067870967.1">
    <property type="nucleotide sequence ID" value="NZ_JAAXOP010000023.1"/>
</dbReference>
<feature type="region of interest" description="Disordered" evidence="1">
    <location>
        <begin position="323"/>
        <end position="377"/>
    </location>
</feature>
<feature type="compositionally biased region" description="Low complexity" evidence="1">
    <location>
        <begin position="512"/>
        <end position="524"/>
    </location>
</feature>
<feature type="region of interest" description="Disordered" evidence="1">
    <location>
        <begin position="170"/>
        <end position="269"/>
    </location>
</feature>
<evidence type="ECO:0000256" key="1">
    <source>
        <dbReference type="SAM" id="MobiDB-lite"/>
    </source>
</evidence>
<proteinExistence type="predicted"/>
<dbReference type="AlphaFoldDB" id="A0A846Y594"/>
<protein>
    <submittedName>
        <fullName evidence="2">Uncharacterized protein</fullName>
    </submittedName>
</protein>
<feature type="compositionally biased region" description="Basic and acidic residues" evidence="1">
    <location>
        <begin position="210"/>
        <end position="220"/>
    </location>
</feature>
<sequence>MSADSLAAALRENYDLFGDPTKGEKLELTPPPAMKLQNYASLAGNSAMGDTYEAAVNLMNDKGAKFHESQQAIADKVNKDTDKVSKEGREGIAQLIGGINAAVASKTEIDIGNANTYIVDMLNQAYSELIDNTETGSEKATGISKDIQDWASKFEKDQAARDAAMQGKLNNALGSLKPPGVTEDGTKGPGLEDLNLGADKDLDGIGGAEKIADSDFDPEKGLTPVDPDAEAAGSKIDDANDSIVDSAQTPDTSVSNPALDTPSLGAGTGSGLMDPAAMMGGMNPFSNPMGWGNGMGPYGSLGDSVRNRTGDLDAGRIDRAVRPLTPQVQPQQPAPSTPWSNQNNATQVAHGGDAAPGTTSDQAGGTPPPRVPRSDGKVEYLFPNDRKQWVSQVVAQALDAAFANTKGTDAKAAYSGTSAKWSDNKQIGMRVDPSQLMTGDVALWAAEHTAIIVAFGSAEGGADPAAAEPAGVSDSVTGAPVSGNPDSGAGEGSADLQVIVAAEMKKFEPQMSDSGGDFGDFSGFAHPTGIEAAGKGDEDPGGGVPGDPSAGPTMSALAGTQSV</sequence>
<evidence type="ECO:0000313" key="2">
    <source>
        <dbReference type="EMBL" id="NKY54017.1"/>
    </source>
</evidence>
<accession>A0A846Y594</accession>
<comment type="caution">
    <text evidence="2">The sequence shown here is derived from an EMBL/GenBank/DDBJ whole genome shotgun (WGS) entry which is preliminary data.</text>
</comment>
<dbReference type="Proteomes" id="UP000565711">
    <property type="component" value="Unassembled WGS sequence"/>
</dbReference>
<feature type="region of interest" description="Disordered" evidence="1">
    <location>
        <begin position="460"/>
        <end position="492"/>
    </location>
</feature>
<feature type="compositionally biased region" description="Polar residues" evidence="1">
    <location>
        <begin position="337"/>
        <end position="347"/>
    </location>
</feature>
<organism evidence="2 3">
    <name type="scientific">Nocardia vermiculata</name>
    <dbReference type="NCBI Taxonomy" id="257274"/>
    <lineage>
        <taxon>Bacteria</taxon>
        <taxon>Bacillati</taxon>
        <taxon>Actinomycetota</taxon>
        <taxon>Actinomycetes</taxon>
        <taxon>Mycobacteriales</taxon>
        <taxon>Nocardiaceae</taxon>
        <taxon>Nocardia</taxon>
    </lineage>
</organism>
<feature type="compositionally biased region" description="Polar residues" evidence="1">
    <location>
        <begin position="243"/>
        <end position="258"/>
    </location>
</feature>
<name>A0A846Y594_9NOCA</name>
<reference evidence="2 3" key="1">
    <citation type="submission" date="2020-04" db="EMBL/GenBank/DDBJ databases">
        <title>MicrobeNet Type strains.</title>
        <authorList>
            <person name="Nicholson A.C."/>
        </authorList>
    </citation>
    <scope>NUCLEOTIDE SEQUENCE [LARGE SCALE GENOMIC DNA]</scope>
    <source>
        <strain evidence="2 3">JCM 12354</strain>
    </source>
</reference>
<dbReference type="EMBL" id="JAAXOP010000023">
    <property type="protein sequence ID" value="NKY54017.1"/>
    <property type="molecule type" value="Genomic_DNA"/>
</dbReference>
<keyword evidence="3" id="KW-1185">Reference proteome</keyword>